<keyword evidence="4" id="KW-0597">Phosphoprotein</keyword>
<feature type="transmembrane region" description="Helical" evidence="18">
    <location>
        <begin position="1565"/>
        <end position="1586"/>
    </location>
</feature>
<evidence type="ECO:0000256" key="18">
    <source>
        <dbReference type="SAM" id="Phobius"/>
    </source>
</evidence>
<feature type="transmembrane region" description="Helical" evidence="18">
    <location>
        <begin position="513"/>
        <end position="532"/>
    </location>
</feature>
<evidence type="ECO:0000256" key="11">
    <source>
        <dbReference type="ARBA" id="ARBA00023065"/>
    </source>
</evidence>
<keyword evidence="6" id="KW-0107">Calcium channel</keyword>
<organism evidence="20 21">
    <name type="scientific">Candida verbasci</name>
    <dbReference type="NCBI Taxonomy" id="1227364"/>
    <lineage>
        <taxon>Eukaryota</taxon>
        <taxon>Fungi</taxon>
        <taxon>Dikarya</taxon>
        <taxon>Ascomycota</taxon>
        <taxon>Saccharomycotina</taxon>
        <taxon>Pichiomycetes</taxon>
        <taxon>Debaryomycetaceae</taxon>
        <taxon>Candida/Lodderomyces clade</taxon>
        <taxon>Candida</taxon>
    </lineage>
</organism>
<evidence type="ECO:0000313" key="21">
    <source>
        <dbReference type="Proteomes" id="UP001152885"/>
    </source>
</evidence>
<dbReference type="Gene3D" id="1.10.287.70">
    <property type="match status" value="4"/>
</dbReference>
<evidence type="ECO:0000256" key="13">
    <source>
        <dbReference type="ARBA" id="ARBA00023180"/>
    </source>
</evidence>
<feature type="transmembrane region" description="Helical" evidence="18">
    <location>
        <begin position="914"/>
        <end position="936"/>
    </location>
</feature>
<sequence length="2081" mass="241641">MNNNYTSPFDDSQLYDEEYDPNKTYTSTSTSTNHQQQQQQSNRNPGNSLPKLHIITDELPKRNSYHSDKISIRSNNRLSVISHQSSSPRSLQSPNLQINTDDDLKEFKEGLNFALGSDNNEANWFPVSKKTSRSLSNENQENFTNEIPLQDMTSTQSPMKNLRSPFDDDVKSQISSPVHLHPQLTPYHLESGIIQQDENTSPTRIKDAISRISNRIAGTGRQNTDDDLSIIDTNSLKTPLHETNSFFDSHSLKSPIRSINQSIPDLTITDENEVTEGLGLSYDQEEKPEFEKPEFENLETMHLFGNSLRIFSPKSKIRQYCYKLLDSNFNDIFFLIVLILQVALLSYRQWNPSKLNGYFYTGYNWADYLLVIINIVYTIEIFAKMIAYGFYDDRIMFQDLGIAYPENELKKQYFSLSNIIKIFEYFGIKNFWKKEDPIYSDQNSSDEVDIKEINLNESVDNLLGKKYSEPIKSHHYSKSNIKPIGKTNTFFKPQIQKTFDTLKLKRAFMRHSWHRIDFISMVCFWISLLLSINHYDANHHIMLFRSLSCLRILRLCNLTTGTTTILTALKIAIPQLIDVSIFIGCFWLFFGIIGVQSFKSSLTRHCVWTNPNNPDESWINDDSYCGSFIGLQGQPMSYLDRQGNSTGVIKGYRCPMYSQCISGDNPYGGTVSFDNILQSLELVFVVMSANTFTDIMYYTMDSDNMTACLFFIGCIFVMTVWLLNVFIAVIVASFNITRLEVAEEQKKKKEGRKIFKLFGFSNEKVQLHEERIEFLKKQNIFLRLYYKFEFLLVIAVFVSLFVQCFRSYYMSETRRHVIYRFESGFTAVFLAEIIIRFLIHLPHWRLFFQSKRNIFDLFLAIITSIIILGPVKNRLGHAYYWLTVFQLMRFYRVVLSTSITRNLWLKIMGNFKAIFDLALFYFILLFLVSVILSRYFEGVVPESDLDDVDFPMNNLPASFIALYVITSTENWTDCLFHLQEYATTTSSRSFGSVFLIAWFILSNFIILNVFIAVIAKTLEVSEEGKRKQQLLQFIDIMSNKLQNIATESSLLSKIKKKLFKRNEVRDELEKAVINLLLSGTAVNDFLETERERIHIDDDESIRELHSSSWKRWFQINFWRTLNIFQNPFYDKVQNNHKVTLENFDPANFAQHIMKERKNMLNKQIQFLKDNPRYNYVFYIIAPQHPLRRLCQRLVKPSHGDRIDGVEPYKPVSEAVVVLMFLATIALVVLTCYMTPIYRLNYDGITWIFWSEYSFALVFTVEFAIKVLADGLIFTPNAYVRSSWNVIDLIVLISLWIEAIAYLKNDGNLSRIVRGLKALRALRLLTISETAKANFHNTMIAGFGKIINAAIISLCLLFPFSIWGLNIFNGRLGYCLDGESTMNECFNEYQNEVFNWDVVSPNVYTHPQLNFNKFSSSFASLFEIVSLEGWSDLLKNLMDSTGIGTVPSTNATPFNGFFIVLFNFISIVFILTLFVSVIISNYSKTTGRAYMTTDQISWYQVKKILVQVKPSKRKKPENLKMIKKFCYKMTVERNLIWNRILNIILFFHVVALLAECFPSSSGLNTFRTVIYEIASISFFLNAVMLLIGQGFKTFFHYRWNVFNFLISFGAFITTQISFKIEPNSPFFNFNKLFLVAILLFIIPRSDRLSQLLRFASASLPSLIALSFTWIIVFLVFAIAMNQFFGLTKIGPNGSNNINLRSVPKTLIVLFRCSFGEGWNYIMEDYTLSQPFCTIGDNIDRNDCGSKQYAYILFIAWNIISMYIFLNMFVSLILDSFDYINHKSSYSQLIQREELRKFKRTWQKFDPQGTGYIKPIELPKLLHSLQGSLSFHFYTGSLEIKELCKNWITRNSPNNPYDLTLHYEELDKILSQMDIPKIRERRKAYEMFIEEALLTMELNEDPGISFTRIILQLPLYTTFDTGKCFNLIDYLERRLLLQKVVKRLNTKRVYETIATYACRWKYKKDQNLGIRDDNIAFDSQLKRNSYLTNDKLLINQVPTIFLNEPEEEPKPSSSPSPPHNPFDDSMSSGVYFPNSPILHMKDKSKPKLSIDIPQDEITVDTVEEFIESSSWKDTFGDISKKDK</sequence>
<keyword evidence="9" id="KW-0851">Voltage-gated channel</keyword>
<evidence type="ECO:0000256" key="16">
    <source>
        <dbReference type="ARBA" id="ARBA00067459"/>
    </source>
</evidence>
<feature type="transmembrane region" description="Helical" evidence="18">
    <location>
        <begin position="1535"/>
        <end position="1553"/>
    </location>
</feature>
<feature type="transmembrane region" description="Helical" evidence="18">
    <location>
        <begin position="1456"/>
        <end position="1478"/>
    </location>
</feature>
<keyword evidence="2" id="KW-0813">Transport</keyword>
<comment type="similarity">
    <text evidence="15">Belongs to the calcium channel alpha-1 subunit (TC 1.A.1.11) family.</text>
</comment>
<dbReference type="PANTHER" id="PTHR45628">
    <property type="entry name" value="VOLTAGE-DEPENDENT CALCIUM CHANNEL TYPE A SUBUNIT ALPHA-1"/>
    <property type="match status" value="1"/>
</dbReference>
<feature type="transmembrane region" description="Helical" evidence="18">
    <location>
        <begin position="1214"/>
        <end position="1234"/>
    </location>
</feature>
<evidence type="ECO:0000256" key="17">
    <source>
        <dbReference type="SAM" id="MobiDB-lite"/>
    </source>
</evidence>
<evidence type="ECO:0000256" key="2">
    <source>
        <dbReference type="ARBA" id="ARBA00022448"/>
    </source>
</evidence>
<feature type="transmembrane region" description="Helical" evidence="18">
    <location>
        <begin position="709"/>
        <end position="737"/>
    </location>
</feature>
<dbReference type="SUPFAM" id="SSF81324">
    <property type="entry name" value="Voltage-gated potassium channels"/>
    <property type="match status" value="4"/>
</dbReference>
<keyword evidence="21" id="KW-1185">Reference proteome</keyword>
<dbReference type="InterPro" id="IPR011992">
    <property type="entry name" value="EF-hand-dom_pair"/>
</dbReference>
<accession>A0A9W4TUT8</accession>
<feature type="transmembrane region" description="Helical" evidence="18">
    <location>
        <begin position="576"/>
        <end position="595"/>
    </location>
</feature>
<feature type="transmembrane region" description="Helical" evidence="18">
    <location>
        <begin position="1246"/>
        <end position="1264"/>
    </location>
</feature>
<feature type="compositionally biased region" description="Low complexity" evidence="17">
    <location>
        <begin position="22"/>
        <end position="48"/>
    </location>
</feature>
<feature type="transmembrane region" description="Helical" evidence="18">
    <location>
        <begin position="1598"/>
        <end position="1617"/>
    </location>
</feature>
<evidence type="ECO:0000256" key="14">
    <source>
        <dbReference type="ARBA" id="ARBA00023303"/>
    </source>
</evidence>
<dbReference type="GO" id="GO:0005891">
    <property type="term" value="C:voltage-gated calcium channel complex"/>
    <property type="evidence" value="ECO:0007669"/>
    <property type="project" value="TreeGrafter"/>
</dbReference>
<evidence type="ECO:0000256" key="10">
    <source>
        <dbReference type="ARBA" id="ARBA00022989"/>
    </source>
</evidence>
<feature type="region of interest" description="Disordered" evidence="17">
    <location>
        <begin position="1"/>
        <end position="51"/>
    </location>
</feature>
<feature type="transmembrane region" description="Helical" evidence="18">
    <location>
        <begin position="990"/>
        <end position="1015"/>
    </location>
</feature>
<comment type="subcellular location">
    <subcellularLocation>
        <location evidence="1">Cell membrane</location>
        <topology evidence="1">Multi-pass membrane protein</topology>
    </subcellularLocation>
</comment>
<dbReference type="InterPro" id="IPR027359">
    <property type="entry name" value="Volt_channel_dom_sf"/>
</dbReference>
<evidence type="ECO:0000256" key="12">
    <source>
        <dbReference type="ARBA" id="ARBA00023136"/>
    </source>
</evidence>
<feature type="transmembrane region" description="Helical" evidence="18">
    <location>
        <begin position="823"/>
        <end position="841"/>
    </location>
</feature>
<keyword evidence="12 18" id="KW-0472">Membrane</keyword>
<dbReference type="Gene3D" id="1.20.120.350">
    <property type="entry name" value="Voltage-gated potassium channels. Chain C"/>
    <property type="match status" value="3"/>
</dbReference>
<feature type="transmembrane region" description="Helical" evidence="18">
    <location>
        <begin position="784"/>
        <end position="803"/>
    </location>
</feature>
<dbReference type="SUPFAM" id="SSF47473">
    <property type="entry name" value="EF-hand"/>
    <property type="match status" value="1"/>
</dbReference>
<comment type="caution">
    <text evidence="20">The sequence shown here is derived from an EMBL/GenBank/DDBJ whole genome shotgun (WGS) entry which is preliminary data.</text>
</comment>
<keyword evidence="3" id="KW-1003">Cell membrane</keyword>
<dbReference type="InterPro" id="IPR002048">
    <property type="entry name" value="EF_hand_dom"/>
</dbReference>
<evidence type="ECO:0000256" key="6">
    <source>
        <dbReference type="ARBA" id="ARBA00022673"/>
    </source>
</evidence>
<evidence type="ECO:0000256" key="3">
    <source>
        <dbReference type="ARBA" id="ARBA00022475"/>
    </source>
</evidence>
<proteinExistence type="inferred from homology"/>
<evidence type="ECO:0000256" key="9">
    <source>
        <dbReference type="ARBA" id="ARBA00022882"/>
    </source>
</evidence>
<evidence type="ECO:0000313" key="20">
    <source>
        <dbReference type="EMBL" id="CAI5758731.1"/>
    </source>
</evidence>
<evidence type="ECO:0000259" key="19">
    <source>
        <dbReference type="PROSITE" id="PS50222"/>
    </source>
</evidence>
<keyword evidence="7 18" id="KW-0812">Transmembrane</keyword>
<feature type="compositionally biased region" description="Polar residues" evidence="17">
    <location>
        <begin position="1"/>
        <end position="10"/>
    </location>
</feature>
<feature type="transmembrane region" description="Helical" evidence="18">
    <location>
        <begin position="1345"/>
        <end position="1367"/>
    </location>
</feature>
<evidence type="ECO:0000256" key="8">
    <source>
        <dbReference type="ARBA" id="ARBA00022837"/>
    </source>
</evidence>
<evidence type="ECO:0000256" key="1">
    <source>
        <dbReference type="ARBA" id="ARBA00004651"/>
    </source>
</evidence>
<dbReference type="OrthoDB" id="416585at2759"/>
<dbReference type="Pfam" id="PF00520">
    <property type="entry name" value="Ion_trans"/>
    <property type="match status" value="4"/>
</dbReference>
<evidence type="ECO:0000256" key="4">
    <source>
        <dbReference type="ARBA" id="ARBA00022553"/>
    </source>
</evidence>
<dbReference type="InterPro" id="IPR050599">
    <property type="entry name" value="VDCC_alpha-1_subunit"/>
</dbReference>
<dbReference type="EMBL" id="CANTUO010000003">
    <property type="protein sequence ID" value="CAI5758731.1"/>
    <property type="molecule type" value="Genomic_DNA"/>
</dbReference>
<dbReference type="FunFam" id="1.10.287.70:FF:000118">
    <property type="entry name" value="Calcium channel subunit Cch1"/>
    <property type="match status" value="1"/>
</dbReference>
<dbReference type="PANTHER" id="PTHR45628:SF7">
    <property type="entry name" value="VOLTAGE-DEPENDENT CALCIUM CHANNEL TYPE A SUBUNIT ALPHA-1"/>
    <property type="match status" value="1"/>
</dbReference>
<reference evidence="20" key="1">
    <citation type="submission" date="2022-12" db="EMBL/GenBank/DDBJ databases">
        <authorList>
            <person name="Brejova B."/>
        </authorList>
    </citation>
    <scope>NUCLEOTIDE SEQUENCE</scope>
</reference>
<keyword evidence="11" id="KW-0406">Ion transport</keyword>
<dbReference type="InterPro" id="IPR005821">
    <property type="entry name" value="Ion_trans_dom"/>
</dbReference>
<dbReference type="PROSITE" id="PS50222">
    <property type="entry name" value="EF_HAND_2"/>
    <property type="match status" value="1"/>
</dbReference>
<keyword evidence="5" id="KW-0109">Calcium transport</keyword>
<evidence type="ECO:0000256" key="15">
    <source>
        <dbReference type="ARBA" id="ARBA00061395"/>
    </source>
</evidence>
<feature type="transmembrane region" description="Helical" evidence="18">
    <location>
        <begin position="368"/>
        <end position="391"/>
    </location>
</feature>
<gene>
    <name evidence="20" type="ORF">CANVERA_P3243</name>
</gene>
<keyword evidence="10 18" id="KW-1133">Transmembrane helix</keyword>
<feature type="transmembrane region" description="Helical" evidence="18">
    <location>
        <begin position="1747"/>
        <end position="1772"/>
    </location>
</feature>
<feature type="region of interest" description="Disordered" evidence="17">
    <location>
        <begin position="2002"/>
        <end position="2036"/>
    </location>
</feature>
<feature type="transmembrane region" description="Helical" evidence="18">
    <location>
        <begin position="1661"/>
        <end position="1683"/>
    </location>
</feature>
<dbReference type="Gene3D" id="1.10.238.10">
    <property type="entry name" value="EF-hand"/>
    <property type="match status" value="1"/>
</dbReference>
<evidence type="ECO:0000256" key="5">
    <source>
        <dbReference type="ARBA" id="ARBA00022568"/>
    </source>
</evidence>
<evidence type="ECO:0000256" key="7">
    <source>
        <dbReference type="ARBA" id="ARBA00022692"/>
    </source>
</evidence>
<dbReference type="GO" id="GO:0098703">
    <property type="term" value="P:calcium ion import across plasma membrane"/>
    <property type="evidence" value="ECO:0007669"/>
    <property type="project" value="TreeGrafter"/>
</dbReference>
<dbReference type="FunFam" id="1.10.287.70:FF:000093">
    <property type="entry name" value="Calcium channel subunit Cch1"/>
    <property type="match status" value="1"/>
</dbReference>
<protein>
    <recommendedName>
        <fullName evidence="16">Calcium-channel protein CCH1</fullName>
    </recommendedName>
</protein>
<dbReference type="GO" id="GO:0005509">
    <property type="term" value="F:calcium ion binding"/>
    <property type="evidence" value="ECO:0007669"/>
    <property type="project" value="InterPro"/>
</dbReference>
<dbReference type="Proteomes" id="UP001152885">
    <property type="component" value="Unassembled WGS sequence"/>
</dbReference>
<keyword evidence="8" id="KW-0106">Calcium</keyword>
<dbReference type="GO" id="GO:0008331">
    <property type="term" value="F:high voltage-gated calcium channel activity"/>
    <property type="evidence" value="ECO:0007669"/>
    <property type="project" value="TreeGrafter"/>
</dbReference>
<name>A0A9W4TUT8_9ASCO</name>
<feature type="transmembrane region" description="Helical" evidence="18">
    <location>
        <begin position="332"/>
        <end position="348"/>
    </location>
</feature>
<feature type="domain" description="EF-hand" evidence="19">
    <location>
        <begin position="1791"/>
        <end position="1826"/>
    </location>
</feature>
<keyword evidence="13" id="KW-0325">Glycoprotein</keyword>
<feature type="transmembrane region" description="Helical" evidence="18">
    <location>
        <begin position="853"/>
        <end position="871"/>
    </location>
</feature>
<keyword evidence="14" id="KW-0407">Ion channel</keyword>